<dbReference type="HAMAP" id="MF_00272">
    <property type="entry name" value="GcvH"/>
    <property type="match status" value="1"/>
</dbReference>
<accession>E7RY78</accession>
<evidence type="ECO:0000313" key="7">
    <source>
        <dbReference type="Proteomes" id="UP000011021"/>
    </source>
</evidence>
<feature type="modified residue" description="N6-lipoyllysine" evidence="3 4">
    <location>
        <position position="64"/>
    </location>
</feature>
<comment type="function">
    <text evidence="3">The glycine cleavage system catalyzes the degradation of glycine. The H protein shuttles the methylamine group of glycine from the P protein to the T protein.</text>
</comment>
<dbReference type="PANTHER" id="PTHR11715">
    <property type="entry name" value="GLYCINE CLEAVAGE SYSTEM H PROTEIN"/>
    <property type="match status" value="1"/>
</dbReference>
<comment type="similarity">
    <text evidence="1 3">Belongs to the GcvH family.</text>
</comment>
<dbReference type="PROSITE" id="PS50968">
    <property type="entry name" value="BIOTINYL_LIPOYL"/>
    <property type="match status" value="1"/>
</dbReference>
<dbReference type="InterPro" id="IPR003016">
    <property type="entry name" value="2-oxoA_DH_lipoyl-BS"/>
</dbReference>
<dbReference type="PANTHER" id="PTHR11715:SF3">
    <property type="entry name" value="GLYCINE CLEAVAGE SYSTEM H PROTEIN-RELATED"/>
    <property type="match status" value="1"/>
</dbReference>
<dbReference type="Pfam" id="PF01597">
    <property type="entry name" value="GCV_H"/>
    <property type="match status" value="1"/>
</dbReference>
<dbReference type="PROSITE" id="PS00189">
    <property type="entry name" value="LIPOYL"/>
    <property type="match status" value="1"/>
</dbReference>
<comment type="caution">
    <text evidence="6">The sequence shown here is derived from an EMBL/GenBank/DDBJ whole genome shotgun (WGS) entry which is preliminary data.</text>
</comment>
<dbReference type="InterPro" id="IPR011053">
    <property type="entry name" value="Single_hybrid_motif"/>
</dbReference>
<organism evidence="6 7">
    <name type="scientific">Lautropia mirabilis ATCC 51599</name>
    <dbReference type="NCBI Taxonomy" id="887898"/>
    <lineage>
        <taxon>Bacteria</taxon>
        <taxon>Pseudomonadati</taxon>
        <taxon>Pseudomonadota</taxon>
        <taxon>Betaproteobacteria</taxon>
        <taxon>Burkholderiales</taxon>
        <taxon>Burkholderiaceae</taxon>
        <taxon>Lautropia</taxon>
    </lineage>
</organism>
<evidence type="ECO:0000256" key="1">
    <source>
        <dbReference type="ARBA" id="ARBA00009249"/>
    </source>
</evidence>
<dbReference type="CDD" id="cd06848">
    <property type="entry name" value="GCS_H"/>
    <property type="match status" value="1"/>
</dbReference>
<dbReference type="InterPro" id="IPR033753">
    <property type="entry name" value="GCV_H/Fam206"/>
</dbReference>
<dbReference type="InterPro" id="IPR002930">
    <property type="entry name" value="GCV_H"/>
</dbReference>
<dbReference type="NCBIfam" id="TIGR00527">
    <property type="entry name" value="gcvH"/>
    <property type="match status" value="1"/>
</dbReference>
<evidence type="ECO:0000259" key="5">
    <source>
        <dbReference type="PROSITE" id="PS50968"/>
    </source>
</evidence>
<evidence type="ECO:0000256" key="3">
    <source>
        <dbReference type="HAMAP-Rule" id="MF_00272"/>
    </source>
</evidence>
<sequence length="127" mass="13603">MTVPSNLKYTESHEWLRTEADGTITVGITEHAQAELGDLVYVELPEAGRSVEANEACCVVESTKAASDVYAPIAGEIVAGNEALGDAPQLVNEQPFEGGWLFRIKPANPADLDALLSADDYQQALKD</sequence>
<name>E7RY78_9BURK</name>
<feature type="domain" description="Lipoyl-binding" evidence="5">
    <location>
        <begin position="23"/>
        <end position="105"/>
    </location>
</feature>
<keyword evidence="7" id="KW-1185">Reference proteome</keyword>
<dbReference type="NCBIfam" id="NF002270">
    <property type="entry name" value="PRK01202.1"/>
    <property type="match status" value="1"/>
</dbReference>
<dbReference type="GO" id="GO:0005829">
    <property type="term" value="C:cytosol"/>
    <property type="evidence" value="ECO:0007669"/>
    <property type="project" value="TreeGrafter"/>
</dbReference>
<comment type="cofactor">
    <cofactor evidence="3">
        <name>(R)-lipoate</name>
        <dbReference type="ChEBI" id="CHEBI:83088"/>
    </cofactor>
    <text evidence="3">Binds 1 lipoyl cofactor covalently.</text>
</comment>
<dbReference type="InterPro" id="IPR017453">
    <property type="entry name" value="GCV_H_sub"/>
</dbReference>
<gene>
    <name evidence="3 6" type="primary">gcvH</name>
    <name evidence="6" type="ORF">HMPREF0551_1642</name>
</gene>
<dbReference type="InterPro" id="IPR000089">
    <property type="entry name" value="Biotin_lipoyl"/>
</dbReference>
<proteinExistence type="inferred from homology"/>
<dbReference type="GO" id="GO:0019464">
    <property type="term" value="P:glycine decarboxylation via glycine cleavage system"/>
    <property type="evidence" value="ECO:0007669"/>
    <property type="project" value="UniProtKB-UniRule"/>
</dbReference>
<dbReference type="HOGENOM" id="CLU_097408_2_1_4"/>
<dbReference type="EMBL" id="AEQP01000013">
    <property type="protein sequence ID" value="EFV94652.1"/>
    <property type="molecule type" value="Genomic_DNA"/>
</dbReference>
<dbReference type="Proteomes" id="UP000011021">
    <property type="component" value="Unassembled WGS sequence"/>
</dbReference>
<reference evidence="6 7" key="1">
    <citation type="submission" date="2010-12" db="EMBL/GenBank/DDBJ databases">
        <authorList>
            <person name="Muzny D."/>
            <person name="Qin X."/>
            <person name="Deng J."/>
            <person name="Jiang H."/>
            <person name="Liu Y."/>
            <person name="Qu J."/>
            <person name="Song X.-Z."/>
            <person name="Zhang L."/>
            <person name="Thornton R."/>
            <person name="Coyle M."/>
            <person name="Francisco L."/>
            <person name="Jackson L."/>
            <person name="Javaid M."/>
            <person name="Korchina V."/>
            <person name="Kovar C."/>
            <person name="Mata R."/>
            <person name="Mathew T."/>
            <person name="Ngo R."/>
            <person name="Nguyen L."/>
            <person name="Nguyen N."/>
            <person name="Okwuonu G."/>
            <person name="Ongeri F."/>
            <person name="Pham C."/>
            <person name="Simmons D."/>
            <person name="Wilczek-Boney K."/>
            <person name="Hale W."/>
            <person name="Jakkamsetti A."/>
            <person name="Pham P."/>
            <person name="Ruth R."/>
            <person name="San Lucas F."/>
            <person name="Warren J."/>
            <person name="Zhang J."/>
            <person name="Zhao Z."/>
            <person name="Zhou C."/>
            <person name="Zhu D."/>
            <person name="Lee S."/>
            <person name="Bess C."/>
            <person name="Blankenburg K."/>
            <person name="Forbes L."/>
            <person name="Fu Q."/>
            <person name="Gubbala S."/>
            <person name="Hirani K."/>
            <person name="Jayaseelan J.C."/>
            <person name="Lara F."/>
            <person name="Munidasa M."/>
            <person name="Palculict T."/>
            <person name="Patil S."/>
            <person name="Pu L.-L."/>
            <person name="Saada N."/>
            <person name="Tang L."/>
            <person name="Weissenberger G."/>
            <person name="Zhu Y."/>
            <person name="Hemphill L."/>
            <person name="Shang Y."/>
            <person name="Youmans B."/>
            <person name="Ayvaz T."/>
            <person name="Ross M."/>
            <person name="Santibanez J."/>
            <person name="Aqrawi P."/>
            <person name="Gross S."/>
            <person name="Joshi V."/>
            <person name="Fowler G."/>
            <person name="Nazareth L."/>
            <person name="Reid J."/>
            <person name="Worley K."/>
            <person name="Petrosino J."/>
            <person name="Highlander S."/>
            <person name="Gibbs R."/>
        </authorList>
    </citation>
    <scope>NUCLEOTIDE SEQUENCE [LARGE SCALE GENOMIC DNA]</scope>
    <source>
        <strain evidence="6 7">ATCC 51599</strain>
    </source>
</reference>
<dbReference type="eggNOG" id="COG0509">
    <property type="taxonomic scope" value="Bacteria"/>
</dbReference>
<comment type="subunit">
    <text evidence="3">The glycine cleavage system is composed of four proteins: P, T, L and H.</text>
</comment>
<dbReference type="AlphaFoldDB" id="E7RY78"/>
<keyword evidence="2 3" id="KW-0450">Lipoyl</keyword>
<evidence type="ECO:0000313" key="6">
    <source>
        <dbReference type="EMBL" id="EFV94652.1"/>
    </source>
</evidence>
<dbReference type="GO" id="GO:0005960">
    <property type="term" value="C:glycine cleavage complex"/>
    <property type="evidence" value="ECO:0007669"/>
    <property type="project" value="InterPro"/>
</dbReference>
<dbReference type="Gene3D" id="2.40.50.100">
    <property type="match status" value="1"/>
</dbReference>
<dbReference type="SUPFAM" id="SSF51230">
    <property type="entry name" value="Single hybrid motif"/>
    <property type="match status" value="1"/>
</dbReference>
<dbReference type="GO" id="GO:0009249">
    <property type="term" value="P:protein lipoylation"/>
    <property type="evidence" value="ECO:0007669"/>
    <property type="project" value="TreeGrafter"/>
</dbReference>
<dbReference type="RefSeq" id="WP_005673958.1">
    <property type="nucleotide sequence ID" value="NZ_CP146288.1"/>
</dbReference>
<dbReference type="STRING" id="887898.HMPREF0551_1642"/>
<evidence type="ECO:0000256" key="2">
    <source>
        <dbReference type="ARBA" id="ARBA00022823"/>
    </source>
</evidence>
<evidence type="ECO:0000256" key="4">
    <source>
        <dbReference type="PIRSR" id="PIRSR617453-50"/>
    </source>
</evidence>
<protein>
    <recommendedName>
        <fullName evidence="3">Glycine cleavage system H protein</fullName>
    </recommendedName>
</protein>